<comment type="function">
    <text evidence="6">Bidirectionally degrades single-stranded DNA into large acid-insoluble oligonucleotides, which are then degraded further into small acid-soluble oligonucleotides.</text>
</comment>
<protein>
    <recommendedName>
        <fullName evidence="6">Exodeoxyribonuclease 7 small subunit</fullName>
        <ecNumber evidence="6">3.1.11.6</ecNumber>
    </recommendedName>
    <alternativeName>
        <fullName evidence="6">Exodeoxyribonuclease VII small subunit</fullName>
        <shortName evidence="6">Exonuclease VII small subunit</shortName>
    </alternativeName>
</protein>
<comment type="caution">
    <text evidence="7">The sequence shown here is derived from an EMBL/GenBank/DDBJ whole genome shotgun (WGS) entry which is preliminary data.</text>
</comment>
<dbReference type="Pfam" id="PF02609">
    <property type="entry name" value="Exonuc_VII_S"/>
    <property type="match status" value="1"/>
</dbReference>
<dbReference type="PANTHER" id="PTHR34137">
    <property type="entry name" value="EXODEOXYRIBONUCLEASE 7 SMALL SUBUNIT"/>
    <property type="match status" value="1"/>
</dbReference>
<evidence type="ECO:0000256" key="6">
    <source>
        <dbReference type="HAMAP-Rule" id="MF_00337"/>
    </source>
</evidence>
<dbReference type="GO" id="GO:0009318">
    <property type="term" value="C:exodeoxyribonuclease VII complex"/>
    <property type="evidence" value="ECO:0007669"/>
    <property type="project" value="UniProtKB-UniRule"/>
</dbReference>
<evidence type="ECO:0000256" key="4">
    <source>
        <dbReference type="ARBA" id="ARBA00022801"/>
    </source>
</evidence>
<organism evidence="7 8">
    <name type="scientific">Legionella drozanskii LLAP-1</name>
    <dbReference type="NCBI Taxonomy" id="1212489"/>
    <lineage>
        <taxon>Bacteria</taxon>
        <taxon>Pseudomonadati</taxon>
        <taxon>Pseudomonadota</taxon>
        <taxon>Gammaproteobacteria</taxon>
        <taxon>Legionellales</taxon>
        <taxon>Legionellaceae</taxon>
        <taxon>Legionella</taxon>
    </lineage>
</organism>
<dbReference type="PANTHER" id="PTHR34137:SF1">
    <property type="entry name" value="EXODEOXYRIBONUCLEASE 7 SMALL SUBUNIT"/>
    <property type="match status" value="1"/>
</dbReference>
<comment type="subcellular location">
    <subcellularLocation>
        <location evidence="6">Cytoplasm</location>
    </subcellularLocation>
</comment>
<dbReference type="GO" id="GO:0008855">
    <property type="term" value="F:exodeoxyribonuclease VII activity"/>
    <property type="evidence" value="ECO:0007669"/>
    <property type="project" value="UniProtKB-UniRule"/>
</dbReference>
<dbReference type="GO" id="GO:0005829">
    <property type="term" value="C:cytosol"/>
    <property type="evidence" value="ECO:0007669"/>
    <property type="project" value="TreeGrafter"/>
</dbReference>
<proteinExistence type="inferred from homology"/>
<dbReference type="EC" id="3.1.11.6" evidence="6"/>
<evidence type="ECO:0000256" key="3">
    <source>
        <dbReference type="ARBA" id="ARBA00022722"/>
    </source>
</evidence>
<keyword evidence="3 6" id="KW-0540">Nuclease</keyword>
<keyword evidence="8" id="KW-1185">Reference proteome</keyword>
<dbReference type="GO" id="GO:0006308">
    <property type="term" value="P:DNA catabolic process"/>
    <property type="evidence" value="ECO:0007669"/>
    <property type="project" value="UniProtKB-UniRule"/>
</dbReference>
<sequence>MQYTLATLNQDHAMTKPIHFEKSMTELEEIVMQLEKGELSLDDSLKQFEKGIVLARKCQEILQHAEQKIEMLATSATPLSSEISDD</sequence>
<dbReference type="InterPro" id="IPR037004">
    <property type="entry name" value="Exonuc_VII_ssu_sf"/>
</dbReference>
<dbReference type="InterPro" id="IPR003761">
    <property type="entry name" value="Exonuc_VII_S"/>
</dbReference>
<dbReference type="Proteomes" id="UP000054736">
    <property type="component" value="Unassembled WGS sequence"/>
</dbReference>
<dbReference type="HAMAP" id="MF_00337">
    <property type="entry name" value="Exonuc_7_S"/>
    <property type="match status" value="1"/>
</dbReference>
<dbReference type="EMBL" id="LNXY01000027">
    <property type="protein sequence ID" value="KTC86079.1"/>
    <property type="molecule type" value="Genomic_DNA"/>
</dbReference>
<evidence type="ECO:0000313" key="8">
    <source>
        <dbReference type="Proteomes" id="UP000054736"/>
    </source>
</evidence>
<dbReference type="PATRIC" id="fig|1212489.4.peg.2537"/>
<reference evidence="7 8" key="1">
    <citation type="submission" date="2015-11" db="EMBL/GenBank/DDBJ databases">
        <title>Genomic analysis of 38 Legionella species identifies large and diverse effector repertoires.</title>
        <authorList>
            <person name="Burstein D."/>
            <person name="Amaro F."/>
            <person name="Zusman T."/>
            <person name="Lifshitz Z."/>
            <person name="Cohen O."/>
            <person name="Gilbert J.A."/>
            <person name="Pupko T."/>
            <person name="Shuman H.A."/>
            <person name="Segal G."/>
        </authorList>
    </citation>
    <scope>NUCLEOTIDE SEQUENCE [LARGE SCALE GENOMIC DNA]</scope>
    <source>
        <strain evidence="7 8">ATCC 700990</strain>
    </source>
</reference>
<name>A0A0W0SRQ0_9GAMM</name>
<evidence type="ECO:0000256" key="1">
    <source>
        <dbReference type="ARBA" id="ARBA00009998"/>
    </source>
</evidence>
<dbReference type="Gene3D" id="1.10.287.1040">
    <property type="entry name" value="Exonuclease VII, small subunit"/>
    <property type="match status" value="1"/>
</dbReference>
<dbReference type="NCBIfam" id="NF002140">
    <property type="entry name" value="PRK00977.1-4"/>
    <property type="match status" value="1"/>
</dbReference>
<comment type="subunit">
    <text evidence="6">Heterooligomer composed of large and small subunits.</text>
</comment>
<keyword evidence="5 6" id="KW-0269">Exonuclease</keyword>
<dbReference type="SUPFAM" id="SSF116842">
    <property type="entry name" value="XseB-like"/>
    <property type="match status" value="1"/>
</dbReference>
<evidence type="ECO:0000256" key="5">
    <source>
        <dbReference type="ARBA" id="ARBA00022839"/>
    </source>
</evidence>
<evidence type="ECO:0000313" key="7">
    <source>
        <dbReference type="EMBL" id="KTC86079.1"/>
    </source>
</evidence>
<comment type="similarity">
    <text evidence="1 6">Belongs to the XseB family.</text>
</comment>
<dbReference type="AlphaFoldDB" id="A0A0W0SRQ0"/>
<keyword evidence="4 6" id="KW-0378">Hydrolase</keyword>
<evidence type="ECO:0000256" key="2">
    <source>
        <dbReference type="ARBA" id="ARBA00022490"/>
    </source>
</evidence>
<dbReference type="NCBIfam" id="TIGR01280">
    <property type="entry name" value="xseB"/>
    <property type="match status" value="1"/>
</dbReference>
<gene>
    <name evidence="6 7" type="primary">xseB</name>
    <name evidence="7" type="ORF">Ldro_2404</name>
</gene>
<keyword evidence="2 6" id="KW-0963">Cytoplasm</keyword>
<accession>A0A0W0SRQ0</accession>
<dbReference type="STRING" id="1212489.Ldro_2404"/>
<comment type="catalytic activity">
    <reaction evidence="6">
        <text>Exonucleolytic cleavage in either 5'- to 3'- or 3'- to 5'-direction to yield nucleoside 5'-phosphates.</text>
        <dbReference type="EC" id="3.1.11.6"/>
    </reaction>
</comment>